<reference evidence="1" key="1">
    <citation type="journal article" date="2018" name="Arch. Virol.">
        <title>Complete genome sequence and analysis of ictalurid herpesvirus 2.</title>
        <authorList>
            <person name="Borzak R."/>
            <person name="Haluk T."/>
            <person name="Bartha D."/>
            <person name="Doszpoly A."/>
        </authorList>
    </citation>
    <scope>NUCLEOTIDE SEQUENCE</scope>
    <source>
        <strain evidence="1">760/94</strain>
    </source>
</reference>
<organism evidence="1">
    <name type="scientific">black bullhead herpesvirus</name>
    <dbReference type="NCBI Taxonomy" id="508441"/>
    <lineage>
        <taxon>Viruses</taxon>
        <taxon>Duplodnaviria</taxon>
        <taxon>Heunggongvirae</taxon>
        <taxon>Peploviricota</taxon>
        <taxon>Herviviricetes</taxon>
        <taxon>Herpesvirales</taxon>
        <taxon>Alloherpesviridae</taxon>
        <taxon>Ictavirus</taxon>
        <taxon>Ictavirus ictaluridallo2</taxon>
    </lineage>
</organism>
<accession>A0A2H5AJH7</accession>
<sequence>MDQLLTVIDKMLYENVTIWRDIFGEYQTSTSLGQWAAEIPETSDPCAIFRENLRANNISSTLTQRGSMVCIKFQIPSDKVVSLEVLYGLEGTIKVVGDYCYVTAKKRAVRDGDQSPSPVLAPTTTMMPPPPAPQPVVVAQNPAAARQSSRLSFLWPF</sequence>
<dbReference type="KEGG" id="vg:35414681"/>
<proteinExistence type="predicted"/>
<protein>
    <submittedName>
        <fullName evidence="1">ORF36</fullName>
    </submittedName>
</protein>
<name>A0A2H5AJH7_9VIRU</name>
<dbReference type="OrthoDB" id="35316at10239"/>
<dbReference type="Proteomes" id="UP000242696">
    <property type="component" value="Segment"/>
</dbReference>
<dbReference type="EMBL" id="MG271984">
    <property type="protein sequence ID" value="AUG72289.1"/>
    <property type="molecule type" value="Genomic_DNA"/>
</dbReference>
<dbReference type="RefSeq" id="YP_009447861.1">
    <property type="nucleotide sequence ID" value="NC_036579.1"/>
</dbReference>
<dbReference type="GeneID" id="35414681"/>
<keyword evidence="2" id="KW-1185">Reference proteome</keyword>
<evidence type="ECO:0000313" key="1">
    <source>
        <dbReference type="EMBL" id="AUG72289.1"/>
    </source>
</evidence>
<evidence type="ECO:0000313" key="2">
    <source>
        <dbReference type="Proteomes" id="UP000242696"/>
    </source>
</evidence>